<protein>
    <submittedName>
        <fullName evidence="1">Uncharacterized protein</fullName>
    </submittedName>
</protein>
<dbReference type="GeneID" id="9942396"/>
<organism evidence="1">
    <name type="scientific">Loa loa</name>
    <name type="common">Eye worm</name>
    <name type="synonym">Filaria loa</name>
    <dbReference type="NCBI Taxonomy" id="7209"/>
    <lineage>
        <taxon>Eukaryota</taxon>
        <taxon>Metazoa</taxon>
        <taxon>Ecdysozoa</taxon>
        <taxon>Nematoda</taxon>
        <taxon>Chromadorea</taxon>
        <taxon>Rhabditida</taxon>
        <taxon>Spirurina</taxon>
        <taxon>Spiruromorpha</taxon>
        <taxon>Filarioidea</taxon>
        <taxon>Onchocercidae</taxon>
        <taxon>Loa</taxon>
    </lineage>
</organism>
<dbReference type="AlphaFoldDB" id="A0A1S0U0N7"/>
<dbReference type="InParanoid" id="A0A1S0U0N7"/>
<sequence>MKGDGQWTEQKKQWLFCIAVHACAMHAIAIRLAAFNISAAAASVEWYEMIALNKDHIVCTKNKGLPRESSPGVAFGAKIRVGTNIARDMIAEMGWRRQSIPIIRSDSYRHFC</sequence>
<dbReference type="EMBL" id="JH712186">
    <property type="protein sequence ID" value="EFO23494.1"/>
    <property type="molecule type" value="Genomic_DNA"/>
</dbReference>
<gene>
    <name evidence="1" type="ORF">LOAG_04990</name>
</gene>
<proteinExistence type="predicted"/>
<name>A0A1S0U0N7_LOALO</name>
<dbReference type="RefSeq" id="XP_003140575.1">
    <property type="nucleotide sequence ID" value="XM_003140527.1"/>
</dbReference>
<reference evidence="1" key="1">
    <citation type="submission" date="2012-04" db="EMBL/GenBank/DDBJ databases">
        <title>The Genome Sequence of Loa loa.</title>
        <authorList>
            <consortium name="The Broad Institute Genome Sequencing Platform"/>
            <consortium name="Broad Institute Genome Sequencing Center for Infectious Disease"/>
            <person name="Nutman T.B."/>
            <person name="Fink D.L."/>
            <person name="Russ C."/>
            <person name="Young S."/>
            <person name="Zeng Q."/>
            <person name="Gargeya S."/>
            <person name="Alvarado L."/>
            <person name="Berlin A."/>
            <person name="Chapman S.B."/>
            <person name="Chen Z."/>
            <person name="Freedman E."/>
            <person name="Gellesch M."/>
            <person name="Goldberg J."/>
            <person name="Griggs A."/>
            <person name="Gujja S."/>
            <person name="Heilman E.R."/>
            <person name="Heiman D."/>
            <person name="Howarth C."/>
            <person name="Mehta T."/>
            <person name="Neiman D."/>
            <person name="Pearson M."/>
            <person name="Roberts A."/>
            <person name="Saif S."/>
            <person name="Shea T."/>
            <person name="Shenoy N."/>
            <person name="Sisk P."/>
            <person name="Stolte C."/>
            <person name="Sykes S."/>
            <person name="White J."/>
            <person name="Yandava C."/>
            <person name="Haas B."/>
            <person name="Henn M.R."/>
            <person name="Nusbaum C."/>
            <person name="Birren B."/>
        </authorList>
    </citation>
    <scope>NUCLEOTIDE SEQUENCE [LARGE SCALE GENOMIC DNA]</scope>
</reference>
<dbReference type="CTD" id="9942396"/>
<dbReference type="KEGG" id="loa:LOAG_04990"/>
<accession>A0A1S0U0N7</accession>
<evidence type="ECO:0000313" key="1">
    <source>
        <dbReference type="EMBL" id="EFO23494.1"/>
    </source>
</evidence>